<keyword evidence="1 2" id="KW-0479">Metal-binding</keyword>
<feature type="domain" description="Peptidase M12A" evidence="3">
    <location>
        <begin position="1"/>
        <end position="108"/>
    </location>
</feature>
<dbReference type="Proteomes" id="UP001497382">
    <property type="component" value="Unassembled WGS sequence"/>
</dbReference>
<dbReference type="EMBL" id="CAXIEN010000020">
    <property type="protein sequence ID" value="CAL1265947.1"/>
    <property type="molecule type" value="Genomic_DNA"/>
</dbReference>
<dbReference type="AlphaFoldDB" id="A0AAV1Z4V2"/>
<dbReference type="GO" id="GO:0004222">
    <property type="term" value="F:metalloendopeptidase activity"/>
    <property type="evidence" value="ECO:0007669"/>
    <property type="project" value="UniProtKB-UniRule"/>
</dbReference>
<keyword evidence="1 2" id="KW-0482">Metalloprotease</keyword>
<comment type="caution">
    <text evidence="1">Lacks conserved residue(s) required for the propagation of feature annotation.</text>
</comment>
<evidence type="ECO:0000313" key="5">
    <source>
        <dbReference type="Proteomes" id="UP001497382"/>
    </source>
</evidence>
<comment type="caution">
    <text evidence="4">The sequence shown here is derived from an EMBL/GenBank/DDBJ whole genome shotgun (WGS) entry which is preliminary data.</text>
</comment>
<feature type="binding site" evidence="1">
    <location>
        <position position="15"/>
    </location>
    <ligand>
        <name>Zn(2+)</name>
        <dbReference type="ChEBI" id="CHEBI:29105"/>
        <note>catalytic</note>
    </ligand>
</feature>
<keyword evidence="1 2" id="KW-0645">Protease</keyword>
<dbReference type="Pfam" id="PF01400">
    <property type="entry name" value="Astacin"/>
    <property type="match status" value="1"/>
</dbReference>
<accession>A0AAV1Z4V2</accession>
<dbReference type="InterPro" id="IPR024079">
    <property type="entry name" value="MetalloPept_cat_dom_sf"/>
</dbReference>
<evidence type="ECO:0000256" key="1">
    <source>
        <dbReference type="PROSITE-ProRule" id="PRU01211"/>
    </source>
</evidence>
<dbReference type="PANTHER" id="PTHR10127">
    <property type="entry name" value="DISCOIDIN, CUB, EGF, LAMININ , AND ZINC METALLOPROTEASE DOMAIN CONTAINING"/>
    <property type="match status" value="1"/>
</dbReference>
<dbReference type="SUPFAM" id="SSF55486">
    <property type="entry name" value="Metalloproteases ('zincins'), catalytic domain"/>
    <property type="match status" value="1"/>
</dbReference>
<dbReference type="PANTHER" id="PTHR10127:SF883">
    <property type="entry name" value="ZINC METALLOPROTEINASE NAS-8"/>
    <property type="match status" value="1"/>
</dbReference>
<organism evidence="4 5">
    <name type="scientific">Larinioides sclopetarius</name>
    <dbReference type="NCBI Taxonomy" id="280406"/>
    <lineage>
        <taxon>Eukaryota</taxon>
        <taxon>Metazoa</taxon>
        <taxon>Ecdysozoa</taxon>
        <taxon>Arthropoda</taxon>
        <taxon>Chelicerata</taxon>
        <taxon>Arachnida</taxon>
        <taxon>Araneae</taxon>
        <taxon>Araneomorphae</taxon>
        <taxon>Entelegynae</taxon>
        <taxon>Araneoidea</taxon>
        <taxon>Araneidae</taxon>
        <taxon>Larinioides</taxon>
    </lineage>
</organism>
<keyword evidence="1 2" id="KW-0862">Zinc</keyword>
<reference evidence="4 5" key="1">
    <citation type="submission" date="2024-04" db="EMBL/GenBank/DDBJ databases">
        <authorList>
            <person name="Rising A."/>
            <person name="Reimegard J."/>
            <person name="Sonavane S."/>
            <person name="Akerstrom W."/>
            <person name="Nylinder S."/>
            <person name="Hedman E."/>
            <person name="Kallberg Y."/>
        </authorList>
    </citation>
    <scope>NUCLEOTIDE SEQUENCE [LARGE SCALE GENOMIC DNA]</scope>
</reference>
<evidence type="ECO:0000259" key="3">
    <source>
        <dbReference type="PROSITE" id="PS51864"/>
    </source>
</evidence>
<protein>
    <recommendedName>
        <fullName evidence="2">Metalloendopeptidase</fullName>
        <ecNumber evidence="2">3.4.24.-</ecNumber>
    </recommendedName>
</protein>
<sequence>MGCSEYGIVLHELLHAIGFPHEHNRPDRSDYIIIKWSSIIHGNEDQFQKLRLNQYEWIDFDIDYESIMMYDSYAFSRNGRITIQRKDGGLIDENKELSEMDIEKLNLL</sequence>
<feature type="active site" evidence="1">
    <location>
        <position position="12"/>
    </location>
</feature>
<dbReference type="PROSITE" id="PS51864">
    <property type="entry name" value="ASTACIN"/>
    <property type="match status" value="1"/>
</dbReference>
<evidence type="ECO:0000256" key="2">
    <source>
        <dbReference type="RuleBase" id="RU361183"/>
    </source>
</evidence>
<dbReference type="PRINTS" id="PR00480">
    <property type="entry name" value="ASTACIN"/>
</dbReference>
<dbReference type="GO" id="GO:0008270">
    <property type="term" value="F:zinc ion binding"/>
    <property type="evidence" value="ECO:0007669"/>
    <property type="project" value="UniProtKB-UniRule"/>
</dbReference>
<dbReference type="EC" id="3.4.24.-" evidence="2"/>
<name>A0AAV1Z4V2_9ARAC</name>
<dbReference type="Gene3D" id="3.40.390.10">
    <property type="entry name" value="Collagenase (Catalytic Domain)"/>
    <property type="match status" value="1"/>
</dbReference>
<keyword evidence="1 2" id="KW-0378">Hydrolase</keyword>
<keyword evidence="5" id="KW-1185">Reference proteome</keyword>
<evidence type="ECO:0000313" key="4">
    <source>
        <dbReference type="EMBL" id="CAL1265947.1"/>
    </source>
</evidence>
<proteinExistence type="predicted"/>
<feature type="binding site" evidence="1">
    <location>
        <position position="11"/>
    </location>
    <ligand>
        <name>Zn(2+)</name>
        <dbReference type="ChEBI" id="CHEBI:29105"/>
        <note>catalytic</note>
    </ligand>
</feature>
<gene>
    <name evidence="4" type="ORF">LARSCL_LOCUS2835</name>
</gene>
<feature type="binding site" evidence="1">
    <location>
        <position position="21"/>
    </location>
    <ligand>
        <name>Zn(2+)</name>
        <dbReference type="ChEBI" id="CHEBI:29105"/>
        <note>catalytic</note>
    </ligand>
</feature>
<dbReference type="GO" id="GO:0006508">
    <property type="term" value="P:proteolysis"/>
    <property type="evidence" value="ECO:0007669"/>
    <property type="project" value="UniProtKB-KW"/>
</dbReference>
<dbReference type="InterPro" id="IPR001506">
    <property type="entry name" value="Peptidase_M12A"/>
</dbReference>
<comment type="cofactor">
    <cofactor evidence="1 2">
        <name>Zn(2+)</name>
        <dbReference type="ChEBI" id="CHEBI:29105"/>
    </cofactor>
    <text evidence="1 2">Binds 1 zinc ion per subunit.</text>
</comment>